<dbReference type="OrthoDB" id="21395at2"/>
<protein>
    <recommendedName>
        <fullName evidence="2">DUF2760 domain-containing protein</fullName>
    </recommendedName>
</protein>
<reference evidence="3" key="1">
    <citation type="submission" date="2006-10" db="EMBL/GenBank/DDBJ databases">
        <title>Complete sequence of Solibacter usitatus Ellin6076.</title>
        <authorList>
            <consortium name="US DOE Joint Genome Institute"/>
            <person name="Copeland A."/>
            <person name="Lucas S."/>
            <person name="Lapidus A."/>
            <person name="Barry K."/>
            <person name="Detter J.C."/>
            <person name="Glavina del Rio T."/>
            <person name="Hammon N."/>
            <person name="Israni S."/>
            <person name="Dalin E."/>
            <person name="Tice H."/>
            <person name="Pitluck S."/>
            <person name="Thompson L.S."/>
            <person name="Brettin T."/>
            <person name="Bruce D."/>
            <person name="Han C."/>
            <person name="Tapia R."/>
            <person name="Gilna P."/>
            <person name="Schmutz J."/>
            <person name="Larimer F."/>
            <person name="Land M."/>
            <person name="Hauser L."/>
            <person name="Kyrpides N."/>
            <person name="Mikhailova N."/>
            <person name="Janssen P.H."/>
            <person name="Kuske C.R."/>
            <person name="Richardson P."/>
        </authorList>
    </citation>
    <scope>NUCLEOTIDE SEQUENCE</scope>
    <source>
        <strain evidence="3">Ellin6076</strain>
    </source>
</reference>
<evidence type="ECO:0000313" key="3">
    <source>
        <dbReference type="EMBL" id="ABJ81974.1"/>
    </source>
</evidence>
<feature type="domain" description="DUF2760" evidence="2">
    <location>
        <begin position="58"/>
        <end position="178"/>
    </location>
</feature>
<accession>Q02AE8</accession>
<proteinExistence type="predicted"/>
<dbReference type="EMBL" id="CP000473">
    <property type="protein sequence ID" value="ABJ81974.1"/>
    <property type="molecule type" value="Genomic_DNA"/>
</dbReference>
<keyword evidence="1" id="KW-0732">Signal</keyword>
<name>Q02AE8_SOLUE</name>
<feature type="signal peptide" evidence="1">
    <location>
        <begin position="1"/>
        <end position="22"/>
    </location>
</feature>
<sequence length="180" mass="18943" precursor="true">MNRIVLAFKCFFGLLFSGELSADVITALNLTKRGASAPAAKAAAPAPAAAVPTVRTADGALQLLAILQRDSRLIDFLQEDISAYADDQIGAAVREIHDQSRDAIARYVTLTPVIDGVEGTYAKAPGQDASLVKFVGNVPAKPPAGGTLRHKGWRATKVDMPALPARLDATIIAPAEIEIE</sequence>
<dbReference type="STRING" id="234267.Acid_0976"/>
<dbReference type="HOGENOM" id="CLU_074059_1_0_0"/>
<dbReference type="InterPro" id="IPR021212">
    <property type="entry name" value="DUF2760"/>
</dbReference>
<organism evidence="3">
    <name type="scientific">Solibacter usitatus (strain Ellin6076)</name>
    <dbReference type="NCBI Taxonomy" id="234267"/>
    <lineage>
        <taxon>Bacteria</taxon>
        <taxon>Pseudomonadati</taxon>
        <taxon>Acidobacteriota</taxon>
        <taxon>Terriglobia</taxon>
        <taxon>Bryobacterales</taxon>
        <taxon>Solibacteraceae</taxon>
        <taxon>Candidatus Solibacter</taxon>
    </lineage>
</organism>
<feature type="chain" id="PRO_5004163405" description="DUF2760 domain-containing protein" evidence="1">
    <location>
        <begin position="23"/>
        <end position="180"/>
    </location>
</feature>
<evidence type="ECO:0000256" key="1">
    <source>
        <dbReference type="SAM" id="SignalP"/>
    </source>
</evidence>
<dbReference type="KEGG" id="sus:Acid_0976"/>
<evidence type="ECO:0000259" key="2">
    <source>
        <dbReference type="Pfam" id="PF10816"/>
    </source>
</evidence>
<dbReference type="Pfam" id="PF10816">
    <property type="entry name" value="DUF2760"/>
    <property type="match status" value="1"/>
</dbReference>
<dbReference type="eggNOG" id="ENOG5032SHU">
    <property type="taxonomic scope" value="Bacteria"/>
</dbReference>
<dbReference type="InParanoid" id="Q02AE8"/>
<gene>
    <name evidence="3" type="ordered locus">Acid_0976</name>
</gene>
<dbReference type="AlphaFoldDB" id="Q02AE8"/>